<feature type="domain" description="ATPase dynein-related AAA" evidence="2">
    <location>
        <begin position="162"/>
        <end position="240"/>
    </location>
</feature>
<keyword evidence="1" id="KW-0175">Coiled coil</keyword>
<gene>
    <name evidence="3" type="ORF">CQA62_03420</name>
</gene>
<dbReference type="Pfam" id="PF07728">
    <property type="entry name" value="AAA_5"/>
    <property type="match status" value="1"/>
</dbReference>
<keyword evidence="4" id="KW-1185">Reference proteome</keyword>
<name>A0A3D8IXI5_9HELI</name>
<dbReference type="InterPro" id="IPR027417">
    <property type="entry name" value="P-loop_NTPase"/>
</dbReference>
<dbReference type="GO" id="GO:0016887">
    <property type="term" value="F:ATP hydrolysis activity"/>
    <property type="evidence" value="ECO:0007669"/>
    <property type="project" value="InterPro"/>
</dbReference>
<sequence>MSEENNMIYEVQNGIFREICKKALANYQESQESHQSSNFEELFQAYALSLKEKLDQGENITFYKSMKICSINLEKSGKIYSIGIGVNPQSLQNLSLKIFLRDYQDFKQGKIKNYKDIKPTYESTSLWHGNAIYYFKLYEKLQEFEKQEFHPYNQEKKKSELKPYILIIDEINRGNVSKIFGELITLIEPSKRIGADEELRVTLPYSSDSFGVPKNLYIIGTMNTADRSITSLDTALRRRFEFIEMMPDSQTLINLRVYDEGEDTKINLKELLEAINQRIEFLYDREKTIGHTFFLSENKEYEGKIILEQLKGIFQNKIIPLLQEYFYNDYEAIDAVLNGNEMIQAESKTEYLTMEKFQKFIDDKGFEKKIFKITAKNDRVWDDPQTYIKIYSPTHSSQNQDNENK</sequence>
<comment type="caution">
    <text evidence="3">The sequence shown here is derived from an EMBL/GenBank/DDBJ whole genome shotgun (WGS) entry which is preliminary data.</text>
</comment>
<evidence type="ECO:0000313" key="4">
    <source>
        <dbReference type="Proteomes" id="UP000257067"/>
    </source>
</evidence>
<dbReference type="AlphaFoldDB" id="A0A3D8IXI5"/>
<reference evidence="3 4" key="1">
    <citation type="submission" date="2018-04" db="EMBL/GenBank/DDBJ databases">
        <title>Novel Campyloabacter and Helicobacter Species and Strains.</title>
        <authorList>
            <person name="Mannion A.J."/>
            <person name="Shen Z."/>
            <person name="Fox J.G."/>
        </authorList>
    </citation>
    <scope>NUCLEOTIDE SEQUENCE [LARGE SCALE GENOMIC DNA]</scope>
    <source>
        <strain evidence="3 4">ATCC 700242</strain>
    </source>
</reference>
<feature type="coiled-coil region" evidence="1">
    <location>
        <begin position="258"/>
        <end position="285"/>
    </location>
</feature>
<proteinExistence type="predicted"/>
<dbReference type="Proteomes" id="UP000257067">
    <property type="component" value="Unassembled WGS sequence"/>
</dbReference>
<dbReference type="InterPro" id="IPR052934">
    <property type="entry name" value="Methyl-DNA_Rec/Restrict_Enz"/>
</dbReference>
<evidence type="ECO:0000313" key="3">
    <source>
        <dbReference type="EMBL" id="RDU69314.1"/>
    </source>
</evidence>
<dbReference type="GO" id="GO:0005524">
    <property type="term" value="F:ATP binding"/>
    <property type="evidence" value="ECO:0007669"/>
    <property type="project" value="InterPro"/>
</dbReference>
<evidence type="ECO:0000256" key="1">
    <source>
        <dbReference type="SAM" id="Coils"/>
    </source>
</evidence>
<evidence type="ECO:0000259" key="2">
    <source>
        <dbReference type="Pfam" id="PF07728"/>
    </source>
</evidence>
<dbReference type="EMBL" id="NXLU01000003">
    <property type="protein sequence ID" value="RDU69314.1"/>
    <property type="molecule type" value="Genomic_DNA"/>
</dbReference>
<dbReference type="InterPro" id="IPR011704">
    <property type="entry name" value="ATPase_dyneun-rel_AAA"/>
</dbReference>
<organism evidence="3 4">
    <name type="scientific">Helicobacter cholecystus</name>
    <dbReference type="NCBI Taxonomy" id="45498"/>
    <lineage>
        <taxon>Bacteria</taxon>
        <taxon>Pseudomonadati</taxon>
        <taxon>Campylobacterota</taxon>
        <taxon>Epsilonproteobacteria</taxon>
        <taxon>Campylobacterales</taxon>
        <taxon>Helicobacteraceae</taxon>
        <taxon>Helicobacter</taxon>
    </lineage>
</organism>
<dbReference type="SUPFAM" id="SSF52540">
    <property type="entry name" value="P-loop containing nucleoside triphosphate hydrolases"/>
    <property type="match status" value="1"/>
</dbReference>
<dbReference type="Gene3D" id="3.40.50.300">
    <property type="entry name" value="P-loop containing nucleotide triphosphate hydrolases"/>
    <property type="match status" value="1"/>
</dbReference>
<protein>
    <recommendedName>
        <fullName evidence="2">ATPase dynein-related AAA domain-containing protein</fullName>
    </recommendedName>
</protein>
<dbReference type="OrthoDB" id="9781481at2"/>
<dbReference type="PANTHER" id="PTHR37291:SF1">
    <property type="entry name" value="TYPE IV METHYL-DIRECTED RESTRICTION ENZYME ECOKMCRB SUBUNIT"/>
    <property type="match status" value="1"/>
</dbReference>
<accession>A0A3D8IXI5</accession>
<dbReference type="PANTHER" id="PTHR37291">
    <property type="entry name" value="5-METHYLCYTOSINE-SPECIFIC RESTRICTION ENZYME B"/>
    <property type="match status" value="1"/>
</dbReference>